<protein>
    <recommendedName>
        <fullName evidence="3">AIM24 family protein</fullName>
    </recommendedName>
</protein>
<dbReference type="KEGG" id="svu:B1H20_30610"/>
<accession>A0A1V0UJD1</accession>
<dbReference type="OrthoDB" id="6048299at2"/>
<dbReference type="InterPro" id="IPR036983">
    <property type="entry name" value="AIM24_sf"/>
</dbReference>
<dbReference type="AlphaFoldDB" id="A0A1V0UJD1"/>
<evidence type="ECO:0000313" key="2">
    <source>
        <dbReference type="Proteomes" id="UP000192445"/>
    </source>
</evidence>
<dbReference type="InterPro" id="IPR002838">
    <property type="entry name" value="AIM24"/>
</dbReference>
<gene>
    <name evidence="1" type="ORF">B1H20_30610</name>
</gene>
<dbReference type="EMBL" id="CP020570">
    <property type="protein sequence ID" value="ARF65281.1"/>
    <property type="molecule type" value="Genomic_DNA"/>
</dbReference>
<organism evidence="1 2">
    <name type="scientific">Streptomyces violaceoruber</name>
    <dbReference type="NCBI Taxonomy" id="1935"/>
    <lineage>
        <taxon>Bacteria</taxon>
        <taxon>Bacillati</taxon>
        <taxon>Actinomycetota</taxon>
        <taxon>Actinomycetes</taxon>
        <taxon>Kitasatosporales</taxon>
        <taxon>Streptomycetaceae</taxon>
        <taxon>Streptomyces</taxon>
        <taxon>Streptomyces violaceoruber group</taxon>
    </lineage>
</organism>
<sequence length="224" mass="23388">MNRNLFDPENILRPAQAPGLTQDNPMAVRYAVKGEAYARQGTMVAWRGSLSFERRGQGVGNFLKRAVTGEGLSLMTVSGEGEAWFASDAAHCFLVDVDENHGLTVNGKNILCFDASLSYDITTVEGAGMAGGGLFNCTFGGAGRLALTSAGVPLVLPVTPDAPVYVDTDAAVAWSPGLRTSLHRSQSIGSMFKGGSGEAVQLKLEGEGIAVVNPGEPKPQQASS</sequence>
<dbReference type="Proteomes" id="UP000192445">
    <property type="component" value="Chromosome"/>
</dbReference>
<reference evidence="1 2" key="1">
    <citation type="submission" date="2017-03" db="EMBL/GenBank/DDBJ databases">
        <title>Complete Genome Sequence of a natural compounds producer, Streptomyces violaceus S21.</title>
        <authorList>
            <person name="Zhong C."/>
            <person name="Zhao Z."/>
            <person name="Fu J."/>
            <person name="Zong G."/>
            <person name="Qin R."/>
            <person name="Cao G."/>
        </authorList>
    </citation>
    <scope>NUCLEOTIDE SEQUENCE [LARGE SCALE GENOMIC DNA]</scope>
    <source>
        <strain evidence="1 2">S21</strain>
    </source>
</reference>
<dbReference type="Pfam" id="PF01987">
    <property type="entry name" value="AIM24"/>
    <property type="match status" value="1"/>
</dbReference>
<dbReference type="PANTHER" id="PTHR38074:SF1">
    <property type="entry name" value="ALTERED INHERITANCE OF MITOCHONDRIA PROTEIN 24, MITOCHONDRIAL"/>
    <property type="match status" value="1"/>
</dbReference>
<proteinExistence type="predicted"/>
<evidence type="ECO:0008006" key="3">
    <source>
        <dbReference type="Google" id="ProtNLM"/>
    </source>
</evidence>
<dbReference type="PANTHER" id="PTHR38074">
    <property type="entry name" value="ALTERED INHERITANCE OF MITOCHONDRIA PROTEIN 24, MITOCHONDRIAL"/>
    <property type="match status" value="1"/>
</dbReference>
<evidence type="ECO:0000313" key="1">
    <source>
        <dbReference type="EMBL" id="ARF65281.1"/>
    </source>
</evidence>
<dbReference type="Gene3D" id="3.60.160.10">
    <property type="entry name" value="Mitochondrial biogenesis AIM24"/>
    <property type="match status" value="1"/>
</dbReference>
<dbReference type="STRING" id="1935.B1H20_30610"/>
<dbReference type="SUPFAM" id="SSF51219">
    <property type="entry name" value="TRAP-like"/>
    <property type="match status" value="1"/>
</dbReference>
<dbReference type="RefSeq" id="WP_083193615.1">
    <property type="nucleotide sequence ID" value="NZ_CP020570.1"/>
</dbReference>
<name>A0A1V0UJD1_STRVN</name>
<dbReference type="InterPro" id="IPR016031">
    <property type="entry name" value="Trp_RNA-bd_attenuator-like_dom"/>
</dbReference>